<evidence type="ECO:0000313" key="2">
    <source>
        <dbReference type="Proteomes" id="UP000055854"/>
    </source>
</evidence>
<accession>A0A109HRY0</accession>
<proteinExistence type="predicted"/>
<dbReference type="EMBL" id="LNTA01000001">
    <property type="protein sequence ID" value="KWV17170.1"/>
    <property type="molecule type" value="Genomic_DNA"/>
</dbReference>
<comment type="caution">
    <text evidence="1">The sequence shown here is derived from an EMBL/GenBank/DDBJ whole genome shotgun (WGS) entry which is preliminary data.</text>
</comment>
<gene>
    <name evidence="1" type="ORF">ATB53_00375</name>
</gene>
<evidence type="ECO:0000313" key="1">
    <source>
        <dbReference type="EMBL" id="KWV17170.1"/>
    </source>
</evidence>
<dbReference type="Proteomes" id="UP000055854">
    <property type="component" value="Unassembled WGS sequence"/>
</dbReference>
<sequence length="107" mass="11977">MEARGMSIDHGVLNVPLTKRGNIDTAIDRYKAQQQRETEAVMRGLRNARAAARTEALALIERMTDEHVSRWALRLKCQARSVRKRLRSEAGLNPTLVLRALRDGGAA</sequence>
<reference evidence="1 2" key="1">
    <citation type="submission" date="2015-11" db="EMBL/GenBank/DDBJ databases">
        <title>Long Read and Single Molecule DNA Sequencing Simplifies Genome Assembly and TAL Effector Gene Analysis of Xanthomonas translucens.</title>
        <authorList>
            <person name="Peng Z."/>
            <person name="Hu Y."/>
            <person name="Xie J."/>
            <person name="Potnis N."/>
            <person name="Akhunova A."/>
            <person name="Jones J."/>
            <person name="Liu Z."/>
            <person name="White F."/>
            <person name="Liu S."/>
        </authorList>
    </citation>
    <scope>NUCLEOTIDE SEQUENCE [LARGE SCALE GENOMIC DNA]</scope>
    <source>
        <strain evidence="1 2">B1</strain>
    </source>
</reference>
<protein>
    <submittedName>
        <fullName evidence="1">Uncharacterized protein</fullName>
    </submittedName>
</protein>
<name>A0A109HRY0_XANCT</name>
<organism evidence="1 2">
    <name type="scientific">Xanthomonas campestris pv. translucens</name>
    <dbReference type="NCBI Taxonomy" id="343"/>
    <lineage>
        <taxon>Bacteria</taxon>
        <taxon>Pseudomonadati</taxon>
        <taxon>Pseudomonadota</taxon>
        <taxon>Gammaproteobacteria</taxon>
        <taxon>Lysobacterales</taxon>
        <taxon>Lysobacteraceae</taxon>
        <taxon>Xanthomonas</taxon>
        <taxon>Xanthomonas translucens group</taxon>
    </lineage>
</organism>
<dbReference type="AlphaFoldDB" id="A0A109HRY0"/>